<dbReference type="RefSeq" id="WP_128700869.1">
    <property type="nucleotide sequence ID" value="NZ_CP019384.1"/>
</dbReference>
<dbReference type="Proteomes" id="UP000287243">
    <property type="component" value="Chromosome"/>
</dbReference>
<sequence length="208" mass="24362">MDEKSQNLIEIARKKRYISLVEKLQRGTLSAKELKELEEFEKSEQRKETNVLDGTVDLGTISVFLEKSPRMVRRYIKQGMPVIRDSQGEIYRFKVSEVFKWFYASQNPEDGSKDYWENEYRKNRAKLSELELKQKEGELIPFADHASLIKNQIRGIKAGFLRLPKYIAPKLYQQEPKVICEMLDAELRYIINQFAGVKSEDKDSQSNS</sequence>
<dbReference type="InterPro" id="IPR036388">
    <property type="entry name" value="WH-like_DNA-bd_sf"/>
</dbReference>
<dbReference type="InterPro" id="IPR009061">
    <property type="entry name" value="DNA-bd_dom_put_sf"/>
</dbReference>
<dbReference type="SUPFAM" id="SSF46955">
    <property type="entry name" value="Putative DNA-binding domain"/>
    <property type="match status" value="1"/>
</dbReference>
<dbReference type="OrthoDB" id="26294at2"/>
<dbReference type="AlphaFoldDB" id="A0A410P708"/>
<gene>
    <name evidence="1" type="ORF">BU251_09280</name>
</gene>
<dbReference type="Gene3D" id="1.10.10.10">
    <property type="entry name" value="Winged helix-like DNA-binding domain superfamily/Winged helix DNA-binding domain"/>
    <property type="match status" value="1"/>
</dbReference>
<accession>A0A410P708</accession>
<proteinExistence type="predicted"/>
<keyword evidence="2" id="KW-1185">Reference proteome</keyword>
<evidence type="ECO:0008006" key="3">
    <source>
        <dbReference type="Google" id="ProtNLM"/>
    </source>
</evidence>
<organism evidence="1 2">
    <name type="scientific">Velamenicoccus archaeovorus</name>
    <dbReference type="NCBI Taxonomy" id="1930593"/>
    <lineage>
        <taxon>Bacteria</taxon>
        <taxon>Pseudomonadati</taxon>
        <taxon>Candidatus Omnitrophota</taxon>
        <taxon>Candidatus Velamenicoccus</taxon>
    </lineage>
</organism>
<dbReference type="EMBL" id="CP019384">
    <property type="protein sequence ID" value="QAT17902.1"/>
    <property type="molecule type" value="Genomic_DNA"/>
</dbReference>
<evidence type="ECO:0000313" key="1">
    <source>
        <dbReference type="EMBL" id="QAT17902.1"/>
    </source>
</evidence>
<protein>
    <recommendedName>
        <fullName evidence="3">Helix-turn-helix domain-containing protein</fullName>
    </recommendedName>
</protein>
<reference evidence="1 2" key="1">
    <citation type="submission" date="2017-01" db="EMBL/GenBank/DDBJ databases">
        <title>First insights into the biology of 'candidatus Vampirococcus archaeovorus'.</title>
        <authorList>
            <person name="Kizina J."/>
            <person name="Jordan S."/>
            <person name="Stueber K."/>
            <person name="Reinhardt R."/>
            <person name="Harder J."/>
        </authorList>
    </citation>
    <scope>NUCLEOTIDE SEQUENCE [LARGE SCALE GENOMIC DNA]</scope>
    <source>
        <strain evidence="1 2">LiM</strain>
    </source>
</reference>
<dbReference type="KEGG" id="vai:BU251_09280"/>
<evidence type="ECO:0000313" key="2">
    <source>
        <dbReference type="Proteomes" id="UP000287243"/>
    </source>
</evidence>
<name>A0A410P708_VELA1</name>